<name>A0ABZ2Q0C1_9BURK</name>
<dbReference type="RefSeq" id="WP_237070305.1">
    <property type="nucleotide sequence ID" value="NZ_CP062171.1"/>
</dbReference>
<feature type="domain" description="DUF218" evidence="1">
    <location>
        <begin position="65"/>
        <end position="226"/>
    </location>
</feature>
<dbReference type="PANTHER" id="PTHR30336">
    <property type="entry name" value="INNER MEMBRANE PROTEIN, PROBABLE PERMEASE"/>
    <property type="match status" value="1"/>
</dbReference>
<gene>
    <name evidence="2" type="ORF">IHE29_09145</name>
</gene>
<evidence type="ECO:0000259" key="1">
    <source>
        <dbReference type="Pfam" id="PF02698"/>
    </source>
</evidence>
<dbReference type="CDD" id="cd06259">
    <property type="entry name" value="YdcF-like"/>
    <property type="match status" value="1"/>
</dbReference>
<accession>A0ABZ2Q0C1</accession>
<dbReference type="EMBL" id="CP062176">
    <property type="protein sequence ID" value="WXK39426.1"/>
    <property type="molecule type" value="Genomic_DNA"/>
</dbReference>
<reference evidence="2 3" key="1">
    <citation type="submission" date="2020-09" db="EMBL/GenBank/DDBJ databases">
        <title>Genome sequences of Mycetohabitans spp.</title>
        <authorList>
            <person name="Carter M.E."/>
            <person name="Carpenter S.C.D."/>
            <person name="Bogdanove A.J."/>
        </authorList>
    </citation>
    <scope>NUCLEOTIDE SEQUENCE [LARGE SCALE GENOMIC DNA]</scope>
    <source>
        <strain evidence="2 3">B12</strain>
    </source>
</reference>
<organism evidence="2 3">
    <name type="scientific">Mycetohabitans rhizoxinica</name>
    <dbReference type="NCBI Taxonomy" id="412963"/>
    <lineage>
        <taxon>Bacteria</taxon>
        <taxon>Pseudomonadati</taxon>
        <taxon>Pseudomonadota</taxon>
        <taxon>Betaproteobacteria</taxon>
        <taxon>Burkholderiales</taxon>
        <taxon>Burkholderiaceae</taxon>
        <taxon>Mycetohabitans</taxon>
    </lineage>
</organism>
<evidence type="ECO:0000313" key="3">
    <source>
        <dbReference type="Proteomes" id="UP001493153"/>
    </source>
</evidence>
<proteinExistence type="predicted"/>
<dbReference type="InterPro" id="IPR014729">
    <property type="entry name" value="Rossmann-like_a/b/a_fold"/>
</dbReference>
<keyword evidence="3" id="KW-1185">Reference proteome</keyword>
<sequence length="239" mass="26876">MLVAFVALLWLVAIAVSRRHRRMTCVAAAFFAYLLCAGWLGEPALHALETCVPAASPPRYGGNVAIVLLGSGTEYDDAHRLVPKFDAWRRIDAAAAQFILCRAQRAQCTLVVSGGNPQKHEHSEAANYQPHLVSHGVPAANIVLEPDSLNTYENARNTGAILRRHHYDQIVLITSAYHLPRALLDFHHFGIDVVPLASNHRWRRPSWRPHSAHVINTSIAWHEWIGLAQFYVYRRIGWF</sequence>
<dbReference type="Proteomes" id="UP001493153">
    <property type="component" value="Chromosome"/>
</dbReference>
<dbReference type="InterPro" id="IPR003848">
    <property type="entry name" value="DUF218"/>
</dbReference>
<dbReference type="Pfam" id="PF02698">
    <property type="entry name" value="DUF218"/>
    <property type="match status" value="1"/>
</dbReference>
<dbReference type="PANTHER" id="PTHR30336:SF4">
    <property type="entry name" value="ENVELOPE BIOGENESIS FACTOR ELYC"/>
    <property type="match status" value="1"/>
</dbReference>
<protein>
    <submittedName>
        <fullName evidence="2">YdcF family protein</fullName>
    </submittedName>
</protein>
<evidence type="ECO:0000313" key="2">
    <source>
        <dbReference type="EMBL" id="WXK39426.1"/>
    </source>
</evidence>
<dbReference type="Gene3D" id="3.40.50.620">
    <property type="entry name" value="HUPs"/>
    <property type="match status" value="1"/>
</dbReference>
<dbReference type="InterPro" id="IPR051599">
    <property type="entry name" value="Cell_Envelope_Assoc"/>
</dbReference>